<accession>A0ABD3E4H2</accession>
<keyword evidence="2" id="KW-1185">Reference proteome</keyword>
<evidence type="ECO:0000313" key="2">
    <source>
        <dbReference type="Proteomes" id="UP001632038"/>
    </source>
</evidence>
<reference evidence="2" key="1">
    <citation type="journal article" date="2024" name="IScience">
        <title>Strigolactones Initiate the Formation of Haustorium-like Structures in Castilleja.</title>
        <authorList>
            <person name="Buerger M."/>
            <person name="Peterson D."/>
            <person name="Chory J."/>
        </authorList>
    </citation>
    <scope>NUCLEOTIDE SEQUENCE [LARGE SCALE GENOMIC DNA]</scope>
</reference>
<dbReference type="AlphaFoldDB" id="A0ABD3E4H2"/>
<proteinExistence type="predicted"/>
<organism evidence="1 2">
    <name type="scientific">Castilleja foliolosa</name>
    <dbReference type="NCBI Taxonomy" id="1961234"/>
    <lineage>
        <taxon>Eukaryota</taxon>
        <taxon>Viridiplantae</taxon>
        <taxon>Streptophyta</taxon>
        <taxon>Embryophyta</taxon>
        <taxon>Tracheophyta</taxon>
        <taxon>Spermatophyta</taxon>
        <taxon>Magnoliopsida</taxon>
        <taxon>eudicotyledons</taxon>
        <taxon>Gunneridae</taxon>
        <taxon>Pentapetalae</taxon>
        <taxon>asterids</taxon>
        <taxon>lamiids</taxon>
        <taxon>Lamiales</taxon>
        <taxon>Orobanchaceae</taxon>
        <taxon>Pedicularideae</taxon>
        <taxon>Castillejinae</taxon>
        <taxon>Castilleja</taxon>
    </lineage>
</organism>
<protein>
    <submittedName>
        <fullName evidence="1">Uncharacterized protein</fullName>
    </submittedName>
</protein>
<name>A0ABD3E4H2_9LAMI</name>
<dbReference type="Proteomes" id="UP001632038">
    <property type="component" value="Unassembled WGS sequence"/>
</dbReference>
<evidence type="ECO:0000313" key="1">
    <source>
        <dbReference type="EMBL" id="KAL3647966.1"/>
    </source>
</evidence>
<gene>
    <name evidence="1" type="ORF">CASFOL_008934</name>
</gene>
<dbReference type="EMBL" id="JAVIJP010000009">
    <property type="protein sequence ID" value="KAL3647966.1"/>
    <property type="molecule type" value="Genomic_DNA"/>
</dbReference>
<comment type="caution">
    <text evidence="1">The sequence shown here is derived from an EMBL/GenBank/DDBJ whole genome shotgun (WGS) entry which is preliminary data.</text>
</comment>
<sequence length="60" mass="6867">MATFISLVRRTRRVIISSAPRLLLPSFLLPHSRLAMMNMTMTGCSPEFRAFFRGQLGIRL</sequence>